<dbReference type="Proteomes" id="UP000201080">
    <property type="component" value="Segment"/>
</dbReference>
<gene>
    <name evidence="1" type="ORF">32HC_21</name>
</gene>
<sequence>MPADLIPAIAFRTPPSDGGVRIRFWDRDFNLVADNAAGDVSAAQFLTVDTGAGRKAFRLDPMSSSAD</sequence>
<accession>W8E8R5</accession>
<evidence type="ECO:0000313" key="2">
    <source>
        <dbReference type="Proteomes" id="UP000201080"/>
    </source>
</evidence>
<protein>
    <submittedName>
        <fullName evidence="1">Uncharacterized protein</fullName>
    </submittedName>
</protein>
<organism evidence="1 2">
    <name type="scientific">Mycobacterium phage 32HC</name>
    <dbReference type="NCBI Taxonomy" id="1445729"/>
    <lineage>
        <taxon>Viruses</taxon>
        <taxon>Duplodnaviria</taxon>
        <taxon>Heunggongvirae</taxon>
        <taxon>Uroviricota</taxon>
        <taxon>Caudoviricetes</taxon>
        <taxon>Trigintaduovirus</taxon>
        <taxon>Trigintaduovirus 32HC</taxon>
    </lineage>
</organism>
<keyword evidence="2" id="KW-1185">Reference proteome</keyword>
<evidence type="ECO:0000313" key="1">
    <source>
        <dbReference type="EMBL" id="AHJ86299.1"/>
    </source>
</evidence>
<dbReference type="RefSeq" id="YP_009009492.1">
    <property type="nucleotide sequence ID" value="NC_023602.1"/>
</dbReference>
<reference evidence="1 2" key="1">
    <citation type="journal article" date="2014" name="Genome Announc.">
        <title>Complete genome sequences of nine mycobacteriophages.</title>
        <authorList>
            <person name="Franceschelli J.J."/>
            <person name="Suarez C.A."/>
            <person name="Teran L."/>
            <person name="Raya R.R."/>
            <person name="Morbidoni H.R."/>
        </authorList>
    </citation>
    <scope>NUCLEOTIDE SEQUENCE [LARGE SCALE GENOMIC DNA]</scope>
</reference>
<proteinExistence type="predicted"/>
<name>W8E8R5_9CAUD</name>
<dbReference type="KEGG" id="vg:18505984"/>
<dbReference type="EMBL" id="KJ028219">
    <property type="protein sequence ID" value="AHJ86299.1"/>
    <property type="molecule type" value="Genomic_DNA"/>
</dbReference>